<comment type="caution">
    <text evidence="1">The sequence shown here is derived from an EMBL/GenBank/DDBJ whole genome shotgun (WGS) entry which is preliminary data.</text>
</comment>
<gene>
    <name evidence="1" type="ORF">G5C66_18795</name>
</gene>
<evidence type="ECO:0000313" key="2">
    <source>
        <dbReference type="Proteomes" id="UP000483261"/>
    </source>
</evidence>
<accession>A0A6M1R3X5</accession>
<protein>
    <submittedName>
        <fullName evidence="1">Uncharacterized protein</fullName>
    </submittedName>
</protein>
<keyword evidence="2" id="KW-1185">Reference proteome</keyword>
<organism evidence="1 2">
    <name type="scientific">Nocardioides turkmenicus</name>
    <dbReference type="NCBI Taxonomy" id="2711220"/>
    <lineage>
        <taxon>Bacteria</taxon>
        <taxon>Bacillati</taxon>
        <taxon>Actinomycetota</taxon>
        <taxon>Actinomycetes</taxon>
        <taxon>Propionibacteriales</taxon>
        <taxon>Nocardioidaceae</taxon>
        <taxon>Nocardioides</taxon>
    </lineage>
</organism>
<name>A0A6M1R3X5_9ACTN</name>
<dbReference type="RefSeq" id="WP_165112466.1">
    <property type="nucleotide sequence ID" value="NZ_JAALAA010000017.1"/>
</dbReference>
<dbReference type="EMBL" id="JAALAA010000017">
    <property type="protein sequence ID" value="NGN94776.1"/>
    <property type="molecule type" value="Genomic_DNA"/>
</dbReference>
<proteinExistence type="predicted"/>
<dbReference type="AlphaFoldDB" id="A0A6M1R3X5"/>
<sequence length="46" mass="5025">MQSFLAAFLPILALMLTPVFLILIGWVVGAARDVLASRGRSPARER</sequence>
<dbReference type="Proteomes" id="UP000483261">
    <property type="component" value="Unassembled WGS sequence"/>
</dbReference>
<reference evidence="1 2" key="1">
    <citation type="submission" date="2020-02" db="EMBL/GenBank/DDBJ databases">
        <title>Whole-genome analyses of novel actinobacteria.</title>
        <authorList>
            <person name="Sahin N."/>
        </authorList>
    </citation>
    <scope>NUCLEOTIDE SEQUENCE [LARGE SCALE GENOMIC DNA]</scope>
    <source>
        <strain evidence="1 2">KC13</strain>
    </source>
</reference>
<evidence type="ECO:0000313" key="1">
    <source>
        <dbReference type="EMBL" id="NGN94776.1"/>
    </source>
</evidence>